<dbReference type="AlphaFoldDB" id="A0AAD8REZ7"/>
<protein>
    <submittedName>
        <fullName evidence="1">Uncharacterized protein</fullName>
    </submittedName>
</protein>
<evidence type="ECO:0000313" key="2">
    <source>
        <dbReference type="Proteomes" id="UP001231189"/>
    </source>
</evidence>
<dbReference type="EMBL" id="JAUUTY010000006">
    <property type="protein sequence ID" value="KAK1618209.1"/>
    <property type="molecule type" value="Genomic_DNA"/>
</dbReference>
<proteinExistence type="predicted"/>
<accession>A0AAD8REZ7</accession>
<keyword evidence="2" id="KW-1185">Reference proteome</keyword>
<sequence length="200" mass="21914">MILSACCRAMAPADSSATSTLPTPSAGRISFLTHLPTSSPCIAIGGGAPRLHLDPGDWRRPALTQYSSSVPPHWTSTVLQKYPDVCYVRVAVLLQGAATSATKGWRCCYYRPRRLLPKASGAATTGRDICYHMMATLLLPAATSATKGWWRCYYRPRRLLPHPGGAATAGGDFCYQRLVALLLPAVMSATTCWRRCYYWR</sequence>
<reference evidence="1" key="1">
    <citation type="submission" date="2023-07" db="EMBL/GenBank/DDBJ databases">
        <title>A chromosome-level genome assembly of Lolium multiflorum.</title>
        <authorList>
            <person name="Chen Y."/>
            <person name="Copetti D."/>
            <person name="Kolliker R."/>
            <person name="Studer B."/>
        </authorList>
    </citation>
    <scope>NUCLEOTIDE SEQUENCE</scope>
    <source>
        <strain evidence="1">02402/16</strain>
        <tissue evidence="1">Leaf</tissue>
    </source>
</reference>
<organism evidence="1 2">
    <name type="scientific">Lolium multiflorum</name>
    <name type="common">Italian ryegrass</name>
    <name type="synonym">Lolium perenne subsp. multiflorum</name>
    <dbReference type="NCBI Taxonomy" id="4521"/>
    <lineage>
        <taxon>Eukaryota</taxon>
        <taxon>Viridiplantae</taxon>
        <taxon>Streptophyta</taxon>
        <taxon>Embryophyta</taxon>
        <taxon>Tracheophyta</taxon>
        <taxon>Spermatophyta</taxon>
        <taxon>Magnoliopsida</taxon>
        <taxon>Liliopsida</taxon>
        <taxon>Poales</taxon>
        <taxon>Poaceae</taxon>
        <taxon>BOP clade</taxon>
        <taxon>Pooideae</taxon>
        <taxon>Poodae</taxon>
        <taxon>Poeae</taxon>
        <taxon>Poeae Chloroplast Group 2 (Poeae type)</taxon>
        <taxon>Loliodinae</taxon>
        <taxon>Loliinae</taxon>
        <taxon>Lolium</taxon>
    </lineage>
</organism>
<dbReference type="Proteomes" id="UP001231189">
    <property type="component" value="Unassembled WGS sequence"/>
</dbReference>
<comment type="caution">
    <text evidence="1">The sequence shown here is derived from an EMBL/GenBank/DDBJ whole genome shotgun (WGS) entry which is preliminary data.</text>
</comment>
<gene>
    <name evidence="1" type="ORF">QYE76_023726</name>
</gene>
<evidence type="ECO:0000313" key="1">
    <source>
        <dbReference type="EMBL" id="KAK1618209.1"/>
    </source>
</evidence>
<name>A0AAD8REZ7_LOLMU</name>